<reference evidence="1 2" key="1">
    <citation type="journal article" date="2012" name="Environ. Microbiol.">
        <title>The genome of the ammonia-oxidizing Candidatus Nitrososphaera gargensis: insights into metabolic versatility and environmental adaptations.</title>
        <authorList>
            <person name="Spang A."/>
            <person name="Poehlein A."/>
            <person name="Offre P."/>
            <person name="Zumbragel S."/>
            <person name="Haider S."/>
            <person name="Rychlik N."/>
            <person name="Nowka B."/>
            <person name="Schmeisser C."/>
            <person name="Lebedeva E.V."/>
            <person name="Rattei T."/>
            <person name="Bohm C."/>
            <person name="Schmid M."/>
            <person name="Galushko A."/>
            <person name="Hatzenpichler R."/>
            <person name="Weinmaier T."/>
            <person name="Daniel R."/>
            <person name="Schleper C."/>
            <person name="Spieck E."/>
            <person name="Streit W."/>
            <person name="Wagner M."/>
        </authorList>
    </citation>
    <scope>NUCLEOTIDE SEQUENCE [LARGE SCALE GENOMIC DNA]</scope>
    <source>
        <strain evidence="2">Ga9.2</strain>
    </source>
</reference>
<proteinExistence type="predicted"/>
<name>K0IJR1_NITGG</name>
<dbReference type="KEGG" id="nga:Ngar_c34000"/>
<accession>K0IJR1</accession>
<evidence type="ECO:0000313" key="2">
    <source>
        <dbReference type="Proteomes" id="UP000008037"/>
    </source>
</evidence>
<keyword evidence="2" id="KW-1185">Reference proteome</keyword>
<evidence type="ECO:0000313" key="1">
    <source>
        <dbReference type="EMBL" id="AFU60315.1"/>
    </source>
</evidence>
<dbReference type="Pfam" id="PF09903">
    <property type="entry name" value="DUF2130"/>
    <property type="match status" value="1"/>
</dbReference>
<dbReference type="HOGENOM" id="CLU_1691595_0_0_2"/>
<dbReference type="BioCyc" id="CNIT1237085:G1324-3401-MONOMER"/>
<dbReference type="Proteomes" id="UP000008037">
    <property type="component" value="Chromosome"/>
</dbReference>
<dbReference type="InParanoid" id="K0IJR1"/>
<gene>
    <name evidence="1" type="ordered locus">Ngar_c34000</name>
</gene>
<dbReference type="InterPro" id="IPR019219">
    <property type="entry name" value="DUF2130"/>
</dbReference>
<dbReference type="AlphaFoldDB" id="K0IJR1"/>
<organism evidence="1 2">
    <name type="scientific">Nitrososphaera gargensis (strain Ga9.2)</name>
    <dbReference type="NCBI Taxonomy" id="1237085"/>
    <lineage>
        <taxon>Archaea</taxon>
        <taxon>Nitrososphaerota</taxon>
        <taxon>Nitrososphaeria</taxon>
        <taxon>Nitrososphaerales</taxon>
        <taxon>Nitrososphaeraceae</taxon>
        <taxon>Nitrososphaera</taxon>
    </lineage>
</organism>
<dbReference type="EMBL" id="CP002408">
    <property type="protein sequence ID" value="AFU60315.1"/>
    <property type="molecule type" value="Genomic_DNA"/>
</dbReference>
<protein>
    <submittedName>
        <fullName evidence="1">Uncharacterized protein</fullName>
    </submittedName>
</protein>
<sequence length="155" mass="17918">MKRNLREEQTDWGILVSKVFPSNALNDKMYIDTSGILVVKTDYASAAYLGLRHAVIHQFQVQSRLNTQQEREGAHDQILGVLKDWMQGNKLKDVFAKIDEARKATIETEDLLQKLQTYNERTVKSSREFQIKIRGWLQESTQILGELQEKLPLDS</sequence>